<dbReference type="Gene3D" id="2.120.10.30">
    <property type="entry name" value="TolB, C-terminal domain"/>
    <property type="match status" value="1"/>
</dbReference>
<name>A0ABV6FPY5_9BACT</name>
<gene>
    <name evidence="1" type="ORF">ACFFIP_04275</name>
</gene>
<evidence type="ECO:0000313" key="2">
    <source>
        <dbReference type="Proteomes" id="UP001589797"/>
    </source>
</evidence>
<dbReference type="Pfam" id="PF17170">
    <property type="entry name" value="DUF5128"/>
    <property type="match status" value="1"/>
</dbReference>
<dbReference type="Proteomes" id="UP001589797">
    <property type="component" value="Unassembled WGS sequence"/>
</dbReference>
<proteinExistence type="predicted"/>
<dbReference type="EMBL" id="JBHLWI010000008">
    <property type="protein sequence ID" value="MFC0261887.1"/>
    <property type="molecule type" value="Genomic_DNA"/>
</dbReference>
<dbReference type="RefSeq" id="WP_382386330.1">
    <property type="nucleotide sequence ID" value="NZ_JBHLWI010000008.1"/>
</dbReference>
<reference evidence="1 2" key="1">
    <citation type="submission" date="2024-09" db="EMBL/GenBank/DDBJ databases">
        <authorList>
            <person name="Sun Q."/>
            <person name="Mori K."/>
        </authorList>
    </citation>
    <scope>NUCLEOTIDE SEQUENCE [LARGE SCALE GENOMIC DNA]</scope>
    <source>
        <strain evidence="1 2">CCM 7650</strain>
    </source>
</reference>
<dbReference type="InterPro" id="IPR011042">
    <property type="entry name" value="6-blade_b-propeller_TolB-like"/>
</dbReference>
<accession>A0ABV6FPY5</accession>
<keyword evidence="2" id="KW-1185">Reference proteome</keyword>
<protein>
    <submittedName>
        <fullName evidence="1">6-bladed beta-propeller</fullName>
    </submittedName>
</protein>
<comment type="caution">
    <text evidence="1">The sequence shown here is derived from an EMBL/GenBank/DDBJ whole genome shotgun (WGS) entry which is preliminary data.</text>
</comment>
<evidence type="ECO:0000313" key="1">
    <source>
        <dbReference type="EMBL" id="MFC0261887.1"/>
    </source>
</evidence>
<organism evidence="1 2">
    <name type="scientific">Fontibacter flavus</name>
    <dbReference type="NCBI Taxonomy" id="654838"/>
    <lineage>
        <taxon>Bacteria</taxon>
        <taxon>Pseudomonadati</taxon>
        <taxon>Bacteroidota</taxon>
        <taxon>Cytophagia</taxon>
        <taxon>Cytophagales</taxon>
        <taxon>Cyclobacteriaceae</taxon>
        <taxon>Fontibacter</taxon>
    </lineage>
</organism>
<sequence>MKAVKYLHLYIFLLVCFSCKKPIKESNLIHIEVPLAISPEISVDELAELHEKIHLETTKDVLLSFVKDVKILEDRIYLAELNQISVFDRKGNFIGRIGKQGDGPGEYQKVVSMEVDEITNRIFVTSGYKLLIYSTENELLEERRLPMPLEYITVIDQVPFILSERIGVKVNNSYANQTKLFRLNQSLDVSDSIPVRTIYMEELTIGGFSVKYYISNIEEGLFLFKPVFTPENLLRDTLYRIDTNILTPYLKLDFERPQSLNEQGYQTLLINNLNISSNYILCEYDQDWERMMFLYNKNESKGYNLKGGLIDSQGNVVLLRPLDLNNDLFYYIKNDEFEDKSIEEQNPILGIVKLK</sequence>